<evidence type="ECO:0000313" key="2">
    <source>
        <dbReference type="EMBL" id="GGM22396.1"/>
    </source>
</evidence>
<dbReference type="GO" id="GO:0004722">
    <property type="term" value="F:protein serine/threonine phosphatase activity"/>
    <property type="evidence" value="ECO:0007669"/>
    <property type="project" value="InterPro"/>
</dbReference>
<dbReference type="Pfam" id="PF13672">
    <property type="entry name" value="PP2C_2"/>
    <property type="match status" value="1"/>
</dbReference>
<dbReference type="SMART" id="SM00331">
    <property type="entry name" value="PP2C_SIG"/>
    <property type="match status" value="1"/>
</dbReference>
<dbReference type="InterPro" id="IPR015655">
    <property type="entry name" value="PP2C"/>
</dbReference>
<feature type="domain" description="PPM-type phosphatase" evidence="1">
    <location>
        <begin position="6"/>
        <end position="234"/>
    </location>
</feature>
<comment type="caution">
    <text evidence="2">The sequence shown here is derived from an EMBL/GenBank/DDBJ whole genome shotgun (WGS) entry which is preliminary data.</text>
</comment>
<sequence length="237" mass="25067">MTTTVTVAAAGRTHVGLVRRRNEDALHVGPYLVAVADGLGGHVAGDVASADAMKALHAYDRPVDSEALARALGTAVHSINEALRRRTAADPELAGMATTLVALLFSGSSAALANLGDSRAYVLRRPGDLAQITEDHTYGHLVADSKSVPNLPERLSRFLDGRTDGRSPDITLWQFQPGDRFLLCSDGLSSYVPHAEIQNALTSSPTPHDAADRLVELGLAHGGHDNITVIVLDVRST</sequence>
<keyword evidence="3" id="KW-1185">Reference proteome</keyword>
<dbReference type="Proteomes" id="UP000642070">
    <property type="component" value="Unassembled WGS sequence"/>
</dbReference>
<dbReference type="RefSeq" id="WP_190249901.1">
    <property type="nucleotide sequence ID" value="NZ_BMPI01000010.1"/>
</dbReference>
<dbReference type="PANTHER" id="PTHR47992">
    <property type="entry name" value="PROTEIN PHOSPHATASE"/>
    <property type="match status" value="1"/>
</dbReference>
<dbReference type="AlphaFoldDB" id="A0A917TGD2"/>
<dbReference type="EMBL" id="BMPI01000010">
    <property type="protein sequence ID" value="GGM22396.1"/>
    <property type="molecule type" value="Genomic_DNA"/>
</dbReference>
<gene>
    <name evidence="2" type="ORF">GCM10007977_024440</name>
</gene>
<organism evidence="2 3">
    <name type="scientific">Dactylosporangium sucinum</name>
    <dbReference type="NCBI Taxonomy" id="1424081"/>
    <lineage>
        <taxon>Bacteria</taxon>
        <taxon>Bacillati</taxon>
        <taxon>Actinomycetota</taxon>
        <taxon>Actinomycetes</taxon>
        <taxon>Micromonosporales</taxon>
        <taxon>Micromonosporaceae</taxon>
        <taxon>Dactylosporangium</taxon>
    </lineage>
</organism>
<proteinExistence type="predicted"/>
<evidence type="ECO:0000313" key="3">
    <source>
        <dbReference type="Proteomes" id="UP000642070"/>
    </source>
</evidence>
<protein>
    <recommendedName>
        <fullName evidence="1">PPM-type phosphatase domain-containing protein</fullName>
    </recommendedName>
</protein>
<reference evidence="2" key="1">
    <citation type="journal article" date="2014" name="Int. J. Syst. Evol. Microbiol.">
        <title>Complete genome sequence of Corynebacterium casei LMG S-19264T (=DSM 44701T), isolated from a smear-ripened cheese.</title>
        <authorList>
            <consortium name="US DOE Joint Genome Institute (JGI-PGF)"/>
            <person name="Walter F."/>
            <person name="Albersmeier A."/>
            <person name="Kalinowski J."/>
            <person name="Ruckert C."/>
        </authorList>
    </citation>
    <scope>NUCLEOTIDE SEQUENCE</scope>
    <source>
        <strain evidence="2">JCM 19831</strain>
    </source>
</reference>
<dbReference type="InterPro" id="IPR001932">
    <property type="entry name" value="PPM-type_phosphatase-like_dom"/>
</dbReference>
<dbReference type="CDD" id="cd00143">
    <property type="entry name" value="PP2Cc"/>
    <property type="match status" value="1"/>
</dbReference>
<dbReference type="SMART" id="SM00332">
    <property type="entry name" value="PP2Cc"/>
    <property type="match status" value="1"/>
</dbReference>
<reference evidence="2" key="2">
    <citation type="submission" date="2020-09" db="EMBL/GenBank/DDBJ databases">
        <authorList>
            <person name="Sun Q."/>
            <person name="Ohkuma M."/>
        </authorList>
    </citation>
    <scope>NUCLEOTIDE SEQUENCE</scope>
    <source>
        <strain evidence="2">JCM 19831</strain>
    </source>
</reference>
<name>A0A917TGD2_9ACTN</name>
<accession>A0A917TGD2</accession>
<dbReference type="Gene3D" id="3.60.40.10">
    <property type="entry name" value="PPM-type phosphatase domain"/>
    <property type="match status" value="1"/>
</dbReference>
<evidence type="ECO:0000259" key="1">
    <source>
        <dbReference type="PROSITE" id="PS51746"/>
    </source>
</evidence>
<dbReference type="InterPro" id="IPR036457">
    <property type="entry name" value="PPM-type-like_dom_sf"/>
</dbReference>
<dbReference type="PROSITE" id="PS51746">
    <property type="entry name" value="PPM_2"/>
    <property type="match status" value="1"/>
</dbReference>
<dbReference type="SUPFAM" id="SSF81606">
    <property type="entry name" value="PP2C-like"/>
    <property type="match status" value="1"/>
</dbReference>